<evidence type="ECO:0000313" key="3">
    <source>
        <dbReference type="WBParaSite" id="L893_g15705.t1"/>
    </source>
</evidence>
<feature type="region of interest" description="Disordered" evidence="1">
    <location>
        <begin position="48"/>
        <end position="92"/>
    </location>
</feature>
<accession>A0A1I7YFU7</accession>
<dbReference type="AlphaFoldDB" id="A0A1I7YFU7"/>
<evidence type="ECO:0000256" key="1">
    <source>
        <dbReference type="SAM" id="MobiDB-lite"/>
    </source>
</evidence>
<dbReference type="WBParaSite" id="L893_g15705.t1">
    <property type="protein sequence ID" value="L893_g15705.t1"/>
    <property type="gene ID" value="L893_g15705"/>
</dbReference>
<evidence type="ECO:0000313" key="2">
    <source>
        <dbReference type="Proteomes" id="UP000095287"/>
    </source>
</evidence>
<proteinExistence type="predicted"/>
<reference evidence="3" key="1">
    <citation type="submission" date="2016-11" db="UniProtKB">
        <authorList>
            <consortium name="WormBaseParasite"/>
        </authorList>
    </citation>
    <scope>IDENTIFICATION</scope>
</reference>
<sequence>MSQFDTYLLSTTLVNRSGRRRTPHAQHLQTQTQVVPFRTTKELKNTCHNRSWSTGNRRPKNTTTAPSVNTERSRNALPPTAKIMVPSRRPSL</sequence>
<keyword evidence="2" id="KW-1185">Reference proteome</keyword>
<protein>
    <submittedName>
        <fullName evidence="3">Uncharacterized protein</fullName>
    </submittedName>
</protein>
<name>A0A1I7YFU7_9BILA</name>
<dbReference type="Proteomes" id="UP000095287">
    <property type="component" value="Unplaced"/>
</dbReference>
<organism evidence="2 3">
    <name type="scientific">Steinernema glaseri</name>
    <dbReference type="NCBI Taxonomy" id="37863"/>
    <lineage>
        <taxon>Eukaryota</taxon>
        <taxon>Metazoa</taxon>
        <taxon>Ecdysozoa</taxon>
        <taxon>Nematoda</taxon>
        <taxon>Chromadorea</taxon>
        <taxon>Rhabditida</taxon>
        <taxon>Tylenchina</taxon>
        <taxon>Panagrolaimomorpha</taxon>
        <taxon>Strongyloidoidea</taxon>
        <taxon>Steinernematidae</taxon>
        <taxon>Steinernema</taxon>
    </lineage>
</organism>
<feature type="compositionally biased region" description="Polar residues" evidence="1">
    <location>
        <begin position="48"/>
        <end position="70"/>
    </location>
</feature>